<accession>A0A511AEJ0</accession>
<dbReference type="GO" id="GO:0050660">
    <property type="term" value="F:flavin adenine dinucleotide binding"/>
    <property type="evidence" value="ECO:0007669"/>
    <property type="project" value="TreeGrafter"/>
</dbReference>
<evidence type="ECO:0000313" key="4">
    <source>
        <dbReference type="Proteomes" id="UP000321225"/>
    </source>
</evidence>
<dbReference type="SUPFAM" id="SSF51905">
    <property type="entry name" value="FAD/NAD(P)-binding domain"/>
    <property type="match status" value="1"/>
</dbReference>
<dbReference type="PRINTS" id="PR00469">
    <property type="entry name" value="PNDRDTASEII"/>
</dbReference>
<keyword evidence="4" id="KW-1185">Reference proteome</keyword>
<protein>
    <submittedName>
        <fullName evidence="3">Oxidoreductase</fullName>
    </submittedName>
</protein>
<comment type="caution">
    <text evidence="3">The sequence shown here is derived from an EMBL/GenBank/DDBJ whole genome shotgun (WGS) entry which is preliminary data.</text>
</comment>
<evidence type="ECO:0000313" key="3">
    <source>
        <dbReference type="EMBL" id="GEK86578.1"/>
    </source>
</evidence>
<proteinExistence type="predicted"/>
<dbReference type="EMBL" id="BJUW01000007">
    <property type="protein sequence ID" value="GEK86578.1"/>
    <property type="molecule type" value="Genomic_DNA"/>
</dbReference>
<dbReference type="InterPro" id="IPR036188">
    <property type="entry name" value="FAD/NAD-bd_sf"/>
</dbReference>
<dbReference type="Gene3D" id="3.50.50.60">
    <property type="entry name" value="FAD/NAD(P)-binding domain"/>
    <property type="match status" value="1"/>
</dbReference>
<name>A0A511AEJ0_9MICO</name>
<dbReference type="OrthoDB" id="9808049at2"/>
<gene>
    <name evidence="3" type="ORF">MAE01_17540</name>
</gene>
<dbReference type="SUPFAM" id="SSF51971">
    <property type="entry name" value="Nucleotide-binding domain"/>
    <property type="match status" value="1"/>
</dbReference>
<evidence type="ECO:0000256" key="2">
    <source>
        <dbReference type="SAM" id="MobiDB-lite"/>
    </source>
</evidence>
<keyword evidence="1" id="KW-0560">Oxidoreductase</keyword>
<dbReference type="Pfam" id="PF13738">
    <property type="entry name" value="Pyr_redox_3"/>
    <property type="match status" value="1"/>
</dbReference>
<sequence>MTVPGLSHRRVIIVGAGQAGLAVAGALRNAGLVPQSDFTVIDANMNGQRSWASRWHSMALLSDAHHSSIARRPLPGDQSRRPRVDEMEEYLASVEASLGIAVMWGMRATGVSPYGSGSSLLLSTNEGPVQTRNVVCATGASSRPWVPPWAADLIVPGVAIHSADYQFPRQIPAGDVLIIGGGHSGAQIARELAHSHTVTLSVRRRGQDPKPRKGVRRWPWSAHPRSELPHEDEHAELQQHGVSIVPPARGADGRQINFEDGAQVRPRSVIFATGYLPADDWLPKVVRDSESRHRRPGTTSIPGLYVAGFPKYSTPGADSFTGVRRDAASIARRILNRP</sequence>
<dbReference type="PRINTS" id="PR00368">
    <property type="entry name" value="FADPNR"/>
</dbReference>
<dbReference type="Proteomes" id="UP000321225">
    <property type="component" value="Unassembled WGS sequence"/>
</dbReference>
<dbReference type="GO" id="GO:0004497">
    <property type="term" value="F:monooxygenase activity"/>
    <property type="evidence" value="ECO:0007669"/>
    <property type="project" value="TreeGrafter"/>
</dbReference>
<organism evidence="3 4">
    <name type="scientific">Microbacterium aerolatum</name>
    <dbReference type="NCBI Taxonomy" id="153731"/>
    <lineage>
        <taxon>Bacteria</taxon>
        <taxon>Bacillati</taxon>
        <taxon>Actinomycetota</taxon>
        <taxon>Actinomycetes</taxon>
        <taxon>Micrococcales</taxon>
        <taxon>Microbacteriaceae</taxon>
        <taxon>Microbacterium</taxon>
    </lineage>
</organism>
<dbReference type="PANTHER" id="PTHR43539">
    <property type="entry name" value="FLAVIN-BINDING MONOOXYGENASE-LIKE PROTEIN (AFU_ORTHOLOGUE AFUA_4G09220)"/>
    <property type="match status" value="1"/>
</dbReference>
<feature type="region of interest" description="Disordered" evidence="2">
    <location>
        <begin position="202"/>
        <end position="226"/>
    </location>
</feature>
<dbReference type="AlphaFoldDB" id="A0A511AEJ0"/>
<dbReference type="PANTHER" id="PTHR43539:SF78">
    <property type="entry name" value="FLAVIN-CONTAINING MONOOXYGENASE"/>
    <property type="match status" value="1"/>
</dbReference>
<dbReference type="InterPro" id="IPR050982">
    <property type="entry name" value="Auxin_biosynth/cation_transpt"/>
</dbReference>
<reference evidence="3 4" key="1">
    <citation type="submission" date="2019-07" db="EMBL/GenBank/DDBJ databases">
        <title>Whole genome shotgun sequence of Microbacterium aerolatum NBRC 103071.</title>
        <authorList>
            <person name="Hosoyama A."/>
            <person name="Uohara A."/>
            <person name="Ohji S."/>
            <person name="Ichikawa N."/>
        </authorList>
    </citation>
    <scope>NUCLEOTIDE SEQUENCE [LARGE SCALE GENOMIC DNA]</scope>
    <source>
        <strain evidence="3 4">NBRC 103071</strain>
    </source>
</reference>
<evidence type="ECO:0000256" key="1">
    <source>
        <dbReference type="ARBA" id="ARBA00023002"/>
    </source>
</evidence>